<feature type="DNA-binding region" description="OmpR/PhoB-type" evidence="2">
    <location>
        <begin position="3"/>
        <end position="107"/>
    </location>
</feature>
<evidence type="ECO:0000259" key="3">
    <source>
        <dbReference type="PROSITE" id="PS51755"/>
    </source>
</evidence>
<evidence type="ECO:0000313" key="5">
    <source>
        <dbReference type="Proteomes" id="UP001595621"/>
    </source>
</evidence>
<dbReference type="EMBL" id="JBHRTD010000012">
    <property type="protein sequence ID" value="MFC3138364.1"/>
    <property type="molecule type" value="Genomic_DNA"/>
</dbReference>
<proteinExistence type="predicted"/>
<sequence length="203" mass="23093">MSRQIFTLGQRYWDAQTGSLYSGLVEGIPDENTRVKLTNKQQLLLKALMEAHPNILSYEELTREVWFGRVMSPESLPQLINRTRTALGDSDKGIIVNHPGSGYSLNLSLYEPPTKVADETPAQWRKSHIAIKFAVVCLLIGITGFNTTELFRAYREKQKFTDAAQRTPYPRTIKDETGQVKALMIGDTYCEYDKAKRLLNCNF</sequence>
<dbReference type="Gene3D" id="1.10.10.10">
    <property type="entry name" value="Winged helix-like DNA-binding domain superfamily/Winged helix DNA-binding domain"/>
    <property type="match status" value="1"/>
</dbReference>
<feature type="domain" description="OmpR/PhoB-type" evidence="3">
    <location>
        <begin position="3"/>
        <end position="107"/>
    </location>
</feature>
<dbReference type="Proteomes" id="UP001595621">
    <property type="component" value="Unassembled WGS sequence"/>
</dbReference>
<accession>A0ABV7GA49</accession>
<evidence type="ECO:0000256" key="1">
    <source>
        <dbReference type="ARBA" id="ARBA00023125"/>
    </source>
</evidence>
<dbReference type="SMART" id="SM00862">
    <property type="entry name" value="Trans_reg_C"/>
    <property type="match status" value="1"/>
</dbReference>
<dbReference type="InterPro" id="IPR001867">
    <property type="entry name" value="OmpR/PhoB-type_DNA-bd"/>
</dbReference>
<reference evidence="5" key="1">
    <citation type="journal article" date="2019" name="Int. J. Syst. Evol. Microbiol.">
        <title>The Global Catalogue of Microorganisms (GCM) 10K type strain sequencing project: providing services to taxonomists for standard genome sequencing and annotation.</title>
        <authorList>
            <consortium name="The Broad Institute Genomics Platform"/>
            <consortium name="The Broad Institute Genome Sequencing Center for Infectious Disease"/>
            <person name="Wu L."/>
            <person name="Ma J."/>
        </authorList>
    </citation>
    <scope>NUCLEOTIDE SEQUENCE [LARGE SCALE GENOMIC DNA]</scope>
    <source>
        <strain evidence="5">KCTC 52277</strain>
    </source>
</reference>
<dbReference type="InterPro" id="IPR016032">
    <property type="entry name" value="Sig_transdc_resp-reg_C-effctor"/>
</dbReference>
<evidence type="ECO:0000313" key="4">
    <source>
        <dbReference type="EMBL" id="MFC3138364.1"/>
    </source>
</evidence>
<comment type="caution">
    <text evidence="4">The sequence shown here is derived from an EMBL/GenBank/DDBJ whole genome shotgun (WGS) entry which is preliminary data.</text>
</comment>
<gene>
    <name evidence="4" type="ORF">ACFOE0_09235</name>
</gene>
<evidence type="ECO:0000256" key="2">
    <source>
        <dbReference type="PROSITE-ProRule" id="PRU01091"/>
    </source>
</evidence>
<keyword evidence="5" id="KW-1185">Reference proteome</keyword>
<organism evidence="4 5">
    <name type="scientific">Shewanella submarina</name>
    <dbReference type="NCBI Taxonomy" id="2016376"/>
    <lineage>
        <taxon>Bacteria</taxon>
        <taxon>Pseudomonadati</taxon>
        <taxon>Pseudomonadota</taxon>
        <taxon>Gammaproteobacteria</taxon>
        <taxon>Alteromonadales</taxon>
        <taxon>Shewanellaceae</taxon>
        <taxon>Shewanella</taxon>
    </lineage>
</organism>
<dbReference type="Pfam" id="PF00486">
    <property type="entry name" value="Trans_reg_C"/>
    <property type="match status" value="1"/>
</dbReference>
<name>A0ABV7GA49_9GAMM</name>
<keyword evidence="1 2" id="KW-0238">DNA-binding</keyword>
<dbReference type="SUPFAM" id="SSF46894">
    <property type="entry name" value="C-terminal effector domain of the bipartite response regulators"/>
    <property type="match status" value="1"/>
</dbReference>
<dbReference type="RefSeq" id="WP_248935601.1">
    <property type="nucleotide sequence ID" value="NZ_JAKILF010000003.1"/>
</dbReference>
<dbReference type="InterPro" id="IPR036388">
    <property type="entry name" value="WH-like_DNA-bd_sf"/>
</dbReference>
<dbReference type="PROSITE" id="PS51755">
    <property type="entry name" value="OMPR_PHOB"/>
    <property type="match status" value="1"/>
</dbReference>
<protein>
    <submittedName>
        <fullName evidence="4">Transcriptional regulator</fullName>
    </submittedName>
</protein>